<sequence>MSLLIEPIGLIKNNRVNLEDDYWGEVISEIILDRSKFKEDCLFGLEQFSHIEVIFYMDKVDPDKIQFNARHPRNRTDWPKVGIFSQRAKARPNQIGVSRCELLKVEGLKITVRALDAIDQTPVLDIKPYMAEFGPIGQVKQPNWSKEVMENYYSNALTK</sequence>
<reference evidence="4" key="1">
    <citation type="submission" date="2021-11" db="EMBL/GenBank/DDBJ databases">
        <authorList>
            <person name="Bulgarelli D."/>
        </authorList>
    </citation>
    <scope>NUCLEOTIDE SEQUENCE</scope>
    <source>
        <strain evidence="4">Bi133</strain>
    </source>
</reference>
<dbReference type="EC" id="2.1.1.-" evidence="4"/>
<keyword evidence="4" id="KW-0808">Transferase</keyword>
<dbReference type="Pfam" id="PF01980">
    <property type="entry name" value="TrmO_N"/>
    <property type="match status" value="1"/>
</dbReference>
<dbReference type="GO" id="GO:0032259">
    <property type="term" value="P:methylation"/>
    <property type="evidence" value="ECO:0007669"/>
    <property type="project" value="UniProtKB-KW"/>
</dbReference>
<comment type="caution">
    <text evidence="4">The sequence shown here is derived from an EMBL/GenBank/DDBJ whole genome shotgun (WGS) entry which is preliminary data.</text>
</comment>
<dbReference type="PROSITE" id="PS51668">
    <property type="entry name" value="TSAA_2"/>
    <property type="match status" value="1"/>
</dbReference>
<dbReference type="EMBL" id="CAKKMG010000057">
    <property type="protein sequence ID" value="CAH0264592.1"/>
    <property type="molecule type" value="Genomic_DNA"/>
</dbReference>
<dbReference type="InterPro" id="IPR036413">
    <property type="entry name" value="YaeB-like_sf"/>
</dbReference>
<comment type="similarity">
    <text evidence="2">Belongs to the tRNA methyltransferase O family.</text>
</comment>
<dbReference type="InterPro" id="IPR036414">
    <property type="entry name" value="YaeB_N_sf"/>
</dbReference>
<organism evidence="4 5">
    <name type="scientific">Peribacillus simplex</name>
    <dbReference type="NCBI Taxonomy" id="1478"/>
    <lineage>
        <taxon>Bacteria</taxon>
        <taxon>Bacillati</taxon>
        <taxon>Bacillota</taxon>
        <taxon>Bacilli</taxon>
        <taxon>Bacillales</taxon>
        <taxon>Bacillaceae</taxon>
        <taxon>Peribacillus</taxon>
    </lineage>
</organism>
<evidence type="ECO:0000256" key="1">
    <source>
        <dbReference type="ARBA" id="ARBA00022691"/>
    </source>
</evidence>
<evidence type="ECO:0000259" key="3">
    <source>
        <dbReference type="PROSITE" id="PS51668"/>
    </source>
</evidence>
<keyword evidence="1" id="KW-0949">S-adenosyl-L-methionine</keyword>
<dbReference type="NCBIfam" id="TIGR00104">
    <property type="entry name" value="tRNA_TsaA"/>
    <property type="match status" value="1"/>
</dbReference>
<dbReference type="Gene3D" id="2.40.30.70">
    <property type="entry name" value="YaeB-like"/>
    <property type="match status" value="1"/>
</dbReference>
<dbReference type="CDD" id="cd09281">
    <property type="entry name" value="UPF0066"/>
    <property type="match status" value="1"/>
</dbReference>
<accession>A0A9W4L3W9</accession>
<dbReference type="PANTHER" id="PTHR12818:SF0">
    <property type="entry name" value="TRNA (ADENINE(37)-N6)-METHYLTRANSFERASE"/>
    <property type="match status" value="1"/>
</dbReference>
<evidence type="ECO:0000313" key="5">
    <source>
        <dbReference type="Proteomes" id="UP000789326"/>
    </source>
</evidence>
<evidence type="ECO:0000313" key="4">
    <source>
        <dbReference type="EMBL" id="CAH0264592.1"/>
    </source>
</evidence>
<feature type="domain" description="TsaA-like" evidence="3">
    <location>
        <begin position="5"/>
        <end position="138"/>
    </location>
</feature>
<dbReference type="SUPFAM" id="SSF118196">
    <property type="entry name" value="YaeB-like"/>
    <property type="match status" value="1"/>
</dbReference>
<dbReference type="Proteomes" id="UP000789326">
    <property type="component" value="Unassembled WGS sequence"/>
</dbReference>
<protein>
    <submittedName>
        <fullName evidence="4">tRNA (Adenine(37)-N6)-methyltransferase</fullName>
        <ecNumber evidence="4">2.1.1.-</ecNumber>
    </submittedName>
</protein>
<dbReference type="InterPro" id="IPR040372">
    <property type="entry name" value="YaeB-like"/>
</dbReference>
<keyword evidence="4" id="KW-0489">Methyltransferase</keyword>
<gene>
    <name evidence="4" type="primary">trmO</name>
    <name evidence="4" type="ORF">SRABI133_03488</name>
</gene>
<dbReference type="InterPro" id="IPR023370">
    <property type="entry name" value="TrmO-like_N"/>
</dbReference>
<dbReference type="RefSeq" id="WP_230302927.1">
    <property type="nucleotide sequence ID" value="NZ_CAKKMG010000057.1"/>
</dbReference>
<name>A0A9W4L3W9_9BACI</name>
<evidence type="ECO:0000256" key="2">
    <source>
        <dbReference type="ARBA" id="ARBA00033753"/>
    </source>
</evidence>
<dbReference type="GO" id="GO:0008168">
    <property type="term" value="F:methyltransferase activity"/>
    <property type="evidence" value="ECO:0007669"/>
    <property type="project" value="UniProtKB-KW"/>
</dbReference>
<dbReference type="AlphaFoldDB" id="A0A9W4L3W9"/>
<dbReference type="PANTHER" id="PTHR12818">
    <property type="entry name" value="TRNA (ADENINE(37)-N6)-METHYLTRANSFERASE"/>
    <property type="match status" value="1"/>
</dbReference>
<proteinExistence type="inferred from homology"/>